<dbReference type="PANTHER" id="PTHR46112:SF2">
    <property type="entry name" value="XAA-PRO AMINOPEPTIDASE P-RELATED"/>
    <property type="match status" value="1"/>
</dbReference>
<dbReference type="AlphaFoldDB" id="A0A382GIY8"/>
<evidence type="ECO:0000313" key="2">
    <source>
        <dbReference type="EMBL" id="SVB74597.1"/>
    </source>
</evidence>
<reference evidence="2" key="1">
    <citation type="submission" date="2018-05" db="EMBL/GenBank/DDBJ databases">
        <authorList>
            <person name="Lanie J.A."/>
            <person name="Ng W.-L."/>
            <person name="Kazmierczak K.M."/>
            <person name="Andrzejewski T.M."/>
            <person name="Davidsen T.M."/>
            <person name="Wayne K.J."/>
            <person name="Tettelin H."/>
            <person name="Glass J.I."/>
            <person name="Rusch D."/>
            <person name="Podicherti R."/>
            <person name="Tsui H.-C.T."/>
            <person name="Winkler M.E."/>
        </authorList>
    </citation>
    <scope>NUCLEOTIDE SEQUENCE</scope>
</reference>
<organism evidence="2">
    <name type="scientific">marine metagenome</name>
    <dbReference type="NCBI Taxonomy" id="408172"/>
    <lineage>
        <taxon>unclassified sequences</taxon>
        <taxon>metagenomes</taxon>
        <taxon>ecological metagenomes</taxon>
    </lineage>
</organism>
<dbReference type="Pfam" id="PF00557">
    <property type="entry name" value="Peptidase_M24"/>
    <property type="match status" value="1"/>
</dbReference>
<sequence>IELESYGLTGRSWDSVREAMAGFCELSDHSEMVGRLRMIKDEAELSYVGRAAELADDALDAAIDVTRSGADEGVILALMQGVVFAGGGDYPGNEFIIGSGRDALLCRYHSGRRVLDSSDQLTLEFAGVYRHYHACLMRTIVIGDPSPLQIAMHGACADAMAACVDVVRPGQSLGAVFDAHARILDKAGFRDHRMNACGYSLGATFTPTWMDYPMFYHGNSEEIQPGMVLFLHMILMNSKDATAMTLGQTVRVVDSGAVPLSRHSLDLIVRA</sequence>
<dbReference type="InterPro" id="IPR050659">
    <property type="entry name" value="Peptidase_M24B"/>
</dbReference>
<dbReference type="SUPFAM" id="SSF55920">
    <property type="entry name" value="Creatinase/aminopeptidase"/>
    <property type="match status" value="1"/>
</dbReference>
<dbReference type="Gene3D" id="3.90.230.10">
    <property type="entry name" value="Creatinase/methionine aminopeptidase superfamily"/>
    <property type="match status" value="1"/>
</dbReference>
<gene>
    <name evidence="2" type="ORF">METZ01_LOCUS227451</name>
</gene>
<name>A0A382GIY8_9ZZZZ</name>
<dbReference type="EMBL" id="UINC01055565">
    <property type="protein sequence ID" value="SVB74597.1"/>
    <property type="molecule type" value="Genomic_DNA"/>
</dbReference>
<dbReference type="CDD" id="cd01066">
    <property type="entry name" value="APP_MetAP"/>
    <property type="match status" value="1"/>
</dbReference>
<feature type="non-terminal residue" evidence="2">
    <location>
        <position position="1"/>
    </location>
</feature>
<protein>
    <recommendedName>
        <fullName evidence="1">Peptidase M24 domain-containing protein</fullName>
    </recommendedName>
</protein>
<feature type="domain" description="Peptidase M24" evidence="1">
    <location>
        <begin position="50"/>
        <end position="252"/>
    </location>
</feature>
<evidence type="ECO:0000259" key="1">
    <source>
        <dbReference type="Pfam" id="PF00557"/>
    </source>
</evidence>
<dbReference type="PANTHER" id="PTHR46112">
    <property type="entry name" value="AMINOPEPTIDASE"/>
    <property type="match status" value="1"/>
</dbReference>
<accession>A0A382GIY8</accession>
<proteinExistence type="predicted"/>
<dbReference type="InterPro" id="IPR000994">
    <property type="entry name" value="Pept_M24"/>
</dbReference>
<dbReference type="InterPro" id="IPR036005">
    <property type="entry name" value="Creatinase/aminopeptidase-like"/>
</dbReference>